<evidence type="ECO:0000256" key="8">
    <source>
        <dbReference type="HAMAP-Rule" id="MF_00120"/>
    </source>
</evidence>
<protein>
    <recommendedName>
        <fullName evidence="8">Glutamyl-tRNA(Gln) amidotransferase subunit A</fullName>
        <shortName evidence="8">Glu-ADT subunit A</shortName>
        <ecNumber evidence="8">6.3.5.7</ecNumber>
    </recommendedName>
</protein>
<name>A0ABU6NAT0_9BACI</name>
<evidence type="ECO:0000256" key="7">
    <source>
        <dbReference type="ARBA" id="ARBA00047407"/>
    </source>
</evidence>
<evidence type="ECO:0000313" key="10">
    <source>
        <dbReference type="EMBL" id="MED3563309.1"/>
    </source>
</evidence>
<comment type="subunit">
    <text evidence="8">Heterotrimer of A, B and C subunits.</text>
</comment>
<keyword evidence="11" id="KW-1185">Reference proteome</keyword>
<accession>A0ABU6NAT0</accession>
<evidence type="ECO:0000256" key="2">
    <source>
        <dbReference type="ARBA" id="ARBA00022598"/>
    </source>
</evidence>
<evidence type="ECO:0000259" key="9">
    <source>
        <dbReference type="Pfam" id="PF01425"/>
    </source>
</evidence>
<evidence type="ECO:0000256" key="4">
    <source>
        <dbReference type="ARBA" id="ARBA00022840"/>
    </source>
</evidence>
<dbReference type="InterPro" id="IPR020556">
    <property type="entry name" value="Amidase_CS"/>
</dbReference>
<comment type="function">
    <text evidence="6 8">Allows the formation of correctly charged Gln-tRNA(Gln) through the transamidation of misacylated Glu-tRNA(Gln) in organisms which lack glutaminyl-tRNA synthetase. The reaction takes place in the presence of glutamine and ATP through an activated gamma-phospho-Glu-tRNA(Gln).</text>
</comment>
<dbReference type="PROSITE" id="PS00571">
    <property type="entry name" value="AMIDASES"/>
    <property type="match status" value="1"/>
</dbReference>
<feature type="active site" description="Charge relay system" evidence="8">
    <location>
        <position position="154"/>
    </location>
</feature>
<dbReference type="SUPFAM" id="SSF75304">
    <property type="entry name" value="Amidase signature (AS) enzymes"/>
    <property type="match status" value="1"/>
</dbReference>
<dbReference type="Gene3D" id="3.90.1300.10">
    <property type="entry name" value="Amidase signature (AS) domain"/>
    <property type="match status" value="1"/>
</dbReference>
<keyword evidence="3 8" id="KW-0547">Nucleotide-binding</keyword>
<dbReference type="Proteomes" id="UP001330749">
    <property type="component" value="Unassembled WGS sequence"/>
</dbReference>
<dbReference type="HAMAP" id="MF_00120">
    <property type="entry name" value="GatA"/>
    <property type="match status" value="1"/>
</dbReference>
<dbReference type="InterPro" id="IPR036928">
    <property type="entry name" value="AS_sf"/>
</dbReference>
<evidence type="ECO:0000256" key="6">
    <source>
        <dbReference type="ARBA" id="ARBA00025295"/>
    </source>
</evidence>
<evidence type="ECO:0000256" key="5">
    <source>
        <dbReference type="ARBA" id="ARBA00022917"/>
    </source>
</evidence>
<dbReference type="InterPro" id="IPR004412">
    <property type="entry name" value="GatA"/>
</dbReference>
<feature type="active site" description="Acyl-ester intermediate" evidence="8">
    <location>
        <position position="178"/>
    </location>
</feature>
<reference evidence="10 11" key="1">
    <citation type="submission" date="2023-03" db="EMBL/GenBank/DDBJ databases">
        <title>Bacillus Genome Sequencing.</title>
        <authorList>
            <person name="Dunlap C."/>
        </authorList>
    </citation>
    <scope>NUCLEOTIDE SEQUENCE [LARGE SCALE GENOMIC DNA]</scope>
    <source>
        <strain evidence="10 11">B-14544</strain>
    </source>
</reference>
<comment type="similarity">
    <text evidence="1 8">Belongs to the amidase family. GatA subfamily.</text>
</comment>
<dbReference type="InterPro" id="IPR000120">
    <property type="entry name" value="Amidase"/>
</dbReference>
<dbReference type="EMBL" id="JARMQG010000160">
    <property type="protein sequence ID" value="MED3563309.1"/>
    <property type="molecule type" value="Genomic_DNA"/>
</dbReference>
<dbReference type="NCBIfam" id="TIGR00132">
    <property type="entry name" value="gatA"/>
    <property type="match status" value="1"/>
</dbReference>
<evidence type="ECO:0000256" key="3">
    <source>
        <dbReference type="ARBA" id="ARBA00022741"/>
    </source>
</evidence>
<evidence type="ECO:0000256" key="1">
    <source>
        <dbReference type="ARBA" id="ARBA00008069"/>
    </source>
</evidence>
<feature type="domain" description="Amidase" evidence="9">
    <location>
        <begin position="24"/>
        <end position="465"/>
    </location>
</feature>
<dbReference type="Pfam" id="PF01425">
    <property type="entry name" value="Amidase"/>
    <property type="match status" value="1"/>
</dbReference>
<proteinExistence type="inferred from homology"/>
<comment type="caution">
    <text evidence="10">The sequence shown here is derived from an EMBL/GenBank/DDBJ whole genome shotgun (WGS) entry which is preliminary data.</text>
</comment>
<feature type="active site" description="Charge relay system" evidence="8">
    <location>
        <position position="79"/>
    </location>
</feature>
<evidence type="ECO:0000313" key="11">
    <source>
        <dbReference type="Proteomes" id="UP001330749"/>
    </source>
</evidence>
<dbReference type="RefSeq" id="WP_327968348.1">
    <property type="nucleotide sequence ID" value="NZ_JARMQG010000160.1"/>
</dbReference>
<organism evidence="10 11">
    <name type="scientific">Bacillus xiapuensis</name>
    <dbReference type="NCBI Taxonomy" id="2014075"/>
    <lineage>
        <taxon>Bacteria</taxon>
        <taxon>Bacillati</taxon>
        <taxon>Bacillota</taxon>
        <taxon>Bacilli</taxon>
        <taxon>Bacillales</taxon>
        <taxon>Bacillaceae</taxon>
        <taxon>Bacillus</taxon>
    </lineage>
</organism>
<dbReference type="InterPro" id="IPR023631">
    <property type="entry name" value="Amidase_dom"/>
</dbReference>
<keyword evidence="2 8" id="KW-0436">Ligase</keyword>
<dbReference type="PANTHER" id="PTHR11895">
    <property type="entry name" value="TRANSAMIDASE"/>
    <property type="match status" value="1"/>
</dbReference>
<sequence length="485" mass="52825">MGLFDYKVSDLHELLHKKELKVSDLVDESYKRINEVEDKVQAFLTLDEERARQTAKTLDEKLNAGTAEGLLFGMPIGVKDNIVTKGLRTTCASKILENFNPIYDATVVQKLQKAETVTIGKLNMDEFAMGSSNENSAYKKTRNPWKLETVPGGSSGGSAASVAAGEVLFSLGSDTGGSIRQPASFCGVVGLKPTYGRVSRFGLVAFASSLDQIGPITRTVEDNAYLLQAISGLDPMDSTSANVDVPNFTDALTGDIKGLRIAVPKEYLGEGVNESVRQSVLDALKVLEGLGAVWEEVSLPHSKYALATYYLLSSSEASANLARFDGVRYGYRTPDAENLMDLYKKTRAEGFGDEVKRRIMLGTFALSSGYYDAYYKKAQQARTLIKKDFEDVFEKYDVIVGPTTPTPAFKIGEKIDDPLTMYVNDILTIPVNLAGVPGISVPCGFDGGLPLGLQIIGKHFDEATVYRVAHAFEQATDFHKQKPGL</sequence>
<keyword evidence="5 8" id="KW-0648">Protein biosynthesis</keyword>
<gene>
    <name evidence="8 10" type="primary">gatA</name>
    <name evidence="10" type="ORF">P4447_12775</name>
</gene>
<dbReference type="EC" id="6.3.5.7" evidence="8"/>
<dbReference type="PANTHER" id="PTHR11895:SF151">
    <property type="entry name" value="GLUTAMYL-TRNA(GLN) AMIDOTRANSFERASE SUBUNIT A"/>
    <property type="match status" value="1"/>
</dbReference>
<comment type="catalytic activity">
    <reaction evidence="7 8">
        <text>L-glutamyl-tRNA(Gln) + L-glutamine + ATP + H2O = L-glutaminyl-tRNA(Gln) + L-glutamate + ADP + phosphate + H(+)</text>
        <dbReference type="Rhea" id="RHEA:17521"/>
        <dbReference type="Rhea" id="RHEA-COMP:9681"/>
        <dbReference type="Rhea" id="RHEA-COMP:9684"/>
        <dbReference type="ChEBI" id="CHEBI:15377"/>
        <dbReference type="ChEBI" id="CHEBI:15378"/>
        <dbReference type="ChEBI" id="CHEBI:29985"/>
        <dbReference type="ChEBI" id="CHEBI:30616"/>
        <dbReference type="ChEBI" id="CHEBI:43474"/>
        <dbReference type="ChEBI" id="CHEBI:58359"/>
        <dbReference type="ChEBI" id="CHEBI:78520"/>
        <dbReference type="ChEBI" id="CHEBI:78521"/>
        <dbReference type="ChEBI" id="CHEBI:456216"/>
        <dbReference type="EC" id="6.3.5.7"/>
    </reaction>
</comment>
<keyword evidence="4 8" id="KW-0067">ATP-binding</keyword>